<dbReference type="Proteomes" id="UP000636010">
    <property type="component" value="Unassembled WGS sequence"/>
</dbReference>
<dbReference type="SUPFAM" id="SSF53448">
    <property type="entry name" value="Nucleotide-diphospho-sugar transferases"/>
    <property type="match status" value="1"/>
</dbReference>
<evidence type="ECO:0008006" key="3">
    <source>
        <dbReference type="Google" id="ProtNLM"/>
    </source>
</evidence>
<dbReference type="Gene3D" id="3.90.550.10">
    <property type="entry name" value="Spore Coat Polysaccharide Biosynthesis Protein SpsA, Chain A"/>
    <property type="match status" value="1"/>
</dbReference>
<dbReference type="PANTHER" id="PTHR36529">
    <property type="entry name" value="SLL1095 PROTEIN"/>
    <property type="match status" value="1"/>
</dbReference>
<gene>
    <name evidence="1" type="ORF">GCM10011506_19170</name>
</gene>
<organism evidence="1 2">
    <name type="scientific">Marivirga lumbricoides</name>
    <dbReference type="NCBI Taxonomy" id="1046115"/>
    <lineage>
        <taxon>Bacteria</taxon>
        <taxon>Pseudomonadati</taxon>
        <taxon>Bacteroidota</taxon>
        <taxon>Cytophagia</taxon>
        <taxon>Cytophagales</taxon>
        <taxon>Marivirgaceae</taxon>
        <taxon>Marivirga</taxon>
    </lineage>
</organism>
<dbReference type="PANTHER" id="PTHR36529:SF1">
    <property type="entry name" value="GLYCOSYLTRANSFERASE"/>
    <property type="match status" value="1"/>
</dbReference>
<reference evidence="2" key="1">
    <citation type="journal article" date="2019" name="Int. J. Syst. Evol. Microbiol.">
        <title>The Global Catalogue of Microorganisms (GCM) 10K type strain sequencing project: providing services to taxonomists for standard genome sequencing and annotation.</title>
        <authorList>
            <consortium name="The Broad Institute Genomics Platform"/>
            <consortium name="The Broad Institute Genome Sequencing Center for Infectious Disease"/>
            <person name="Wu L."/>
            <person name="Ma J."/>
        </authorList>
    </citation>
    <scope>NUCLEOTIDE SEQUENCE [LARGE SCALE GENOMIC DNA]</scope>
    <source>
        <strain evidence="2">CGMCC 1.10832</strain>
    </source>
</reference>
<name>A0ABQ1M3S5_9BACT</name>
<dbReference type="EMBL" id="BMEC01000005">
    <property type="protein sequence ID" value="GGC33870.1"/>
    <property type="molecule type" value="Genomic_DNA"/>
</dbReference>
<dbReference type="InterPro" id="IPR018641">
    <property type="entry name" value="Trfase_1_rSAM/seldom-assoc"/>
</dbReference>
<dbReference type="Pfam" id="PF09837">
    <property type="entry name" value="DUF2064"/>
    <property type="match status" value="1"/>
</dbReference>
<evidence type="ECO:0000313" key="2">
    <source>
        <dbReference type="Proteomes" id="UP000636010"/>
    </source>
</evidence>
<dbReference type="InterPro" id="IPR029044">
    <property type="entry name" value="Nucleotide-diphossugar_trans"/>
</dbReference>
<comment type="caution">
    <text evidence="1">The sequence shown here is derived from an EMBL/GenBank/DDBJ whole genome shotgun (WGS) entry which is preliminary data.</text>
</comment>
<accession>A0ABQ1M3S5</accession>
<evidence type="ECO:0000313" key="1">
    <source>
        <dbReference type="EMBL" id="GGC33870.1"/>
    </source>
</evidence>
<proteinExistence type="predicted"/>
<sequence length="234" mass="26630">MFLVQRTKNIAIIFFSLNAPQQGKAKKILSTGLLRNEALNSAFINRTEKILAKVGLPVFRFDENNQKGNQFGEKLANAYQEIFDLGYESIIAVGNDSPELINADWDQIQAHLIDGKSVIGPTLRGGTYLIGLSRQNFKRDKFAQLPWQTNLLFFQLQQYCKVNNSPYSVLRKVRDINTYFDLKILLGNKYLDSAMRKFILLLSAIKQKLVLKKNLFIVSSAILLESPFRAPPSR</sequence>
<keyword evidence="2" id="KW-1185">Reference proteome</keyword>
<protein>
    <recommendedName>
        <fullName evidence="3">DUF2064 domain-containing protein</fullName>
    </recommendedName>
</protein>